<accession>A0ABP3LDA3</accession>
<comment type="caution">
    <text evidence="1">The sequence shown here is derived from an EMBL/GenBank/DDBJ whole genome shotgun (WGS) entry which is preliminary data.</text>
</comment>
<proteinExistence type="predicted"/>
<dbReference type="InterPro" id="IPR032466">
    <property type="entry name" value="Metal_Hydrolase"/>
</dbReference>
<evidence type="ECO:0000313" key="1">
    <source>
        <dbReference type="EMBL" id="GAA0496081.1"/>
    </source>
</evidence>
<dbReference type="RefSeq" id="WP_343841300.1">
    <property type="nucleotide sequence ID" value="NZ_BAAADO010000004.1"/>
</dbReference>
<dbReference type="Gene3D" id="3.20.20.140">
    <property type="entry name" value="Metal-dependent hydrolases"/>
    <property type="match status" value="1"/>
</dbReference>
<name>A0ABP3LDA3_9BACI</name>
<dbReference type="EMBL" id="BAAADO010000004">
    <property type="protein sequence ID" value="GAA0496081.1"/>
    <property type="molecule type" value="Genomic_DNA"/>
</dbReference>
<dbReference type="PANTHER" id="PTHR10443:SF12">
    <property type="entry name" value="DIPEPTIDASE"/>
    <property type="match status" value="1"/>
</dbReference>
<reference evidence="2" key="1">
    <citation type="journal article" date="2019" name="Int. J. Syst. Evol. Microbiol.">
        <title>The Global Catalogue of Microorganisms (GCM) 10K type strain sequencing project: providing services to taxonomists for standard genome sequencing and annotation.</title>
        <authorList>
            <consortium name="The Broad Institute Genomics Platform"/>
            <consortium name="The Broad Institute Genome Sequencing Center for Infectious Disease"/>
            <person name="Wu L."/>
            <person name="Ma J."/>
        </authorList>
    </citation>
    <scope>NUCLEOTIDE SEQUENCE [LARGE SCALE GENOMIC DNA]</scope>
    <source>
        <strain evidence="2">JCM 12389</strain>
    </source>
</reference>
<evidence type="ECO:0000313" key="2">
    <source>
        <dbReference type="Proteomes" id="UP001500880"/>
    </source>
</evidence>
<dbReference type="PANTHER" id="PTHR10443">
    <property type="entry name" value="MICROSOMAL DIPEPTIDASE"/>
    <property type="match status" value="1"/>
</dbReference>
<dbReference type="InterPro" id="IPR008257">
    <property type="entry name" value="Pept_M19"/>
</dbReference>
<keyword evidence="2" id="KW-1185">Reference proteome</keyword>
<sequence length="306" mass="34811">MIIDGHCDVLYQLWRNPDWSFDNQQELRVNYNRWMNNDVKVQCFAIFVPPHIPEDLQFHSALEMANIFYERILKPYPKIKMVTSRDDILQLKEDEKGAMLTLEGMHPVGNDITKLKTLLHLGVKAAGLTWNNANAVSDGIGEVRGAGLSEFGKQVVEVLNTYEVLTDVSHLSYRGFWDVMDTAEYPIASHSNSFSVCKHRRNLDNKQIKALISRDAFMGVTFVPEFLADTDQTSTKDILNHIEKIMTLGGEDIVGLGSDFDGTDGIVKGIEDYSKYNSFIQELEGRFSSDFVRKITHENFLKALPR</sequence>
<dbReference type="Pfam" id="PF01244">
    <property type="entry name" value="Peptidase_M19"/>
    <property type="match status" value="1"/>
</dbReference>
<dbReference type="SUPFAM" id="SSF51556">
    <property type="entry name" value="Metallo-dependent hydrolases"/>
    <property type="match status" value="1"/>
</dbReference>
<protein>
    <submittedName>
        <fullName evidence="1">Dipeptidase</fullName>
    </submittedName>
</protein>
<dbReference type="Proteomes" id="UP001500880">
    <property type="component" value="Unassembled WGS sequence"/>
</dbReference>
<organism evidence="1 2">
    <name type="scientific">Salinibacillus aidingensis</name>
    <dbReference type="NCBI Taxonomy" id="237684"/>
    <lineage>
        <taxon>Bacteria</taxon>
        <taxon>Bacillati</taxon>
        <taxon>Bacillota</taxon>
        <taxon>Bacilli</taxon>
        <taxon>Bacillales</taxon>
        <taxon>Bacillaceae</taxon>
        <taxon>Salinibacillus</taxon>
    </lineage>
</organism>
<dbReference type="PROSITE" id="PS51365">
    <property type="entry name" value="RENAL_DIPEPTIDASE_2"/>
    <property type="match status" value="1"/>
</dbReference>
<dbReference type="CDD" id="cd01301">
    <property type="entry name" value="rDP_like"/>
    <property type="match status" value="1"/>
</dbReference>
<gene>
    <name evidence="1" type="ORF">GCM10008986_23690</name>
</gene>